<accession>U5YMU4</accession>
<dbReference type="CDD" id="cd00090">
    <property type="entry name" value="HTH_ARSR"/>
    <property type="match status" value="1"/>
</dbReference>
<dbReference type="PANTHER" id="PTHR33154:SF33">
    <property type="entry name" value="TRANSCRIPTIONAL REPRESSOR SDPR"/>
    <property type="match status" value="1"/>
</dbReference>
<evidence type="ECO:0000313" key="5">
    <source>
        <dbReference type="EMBL" id="AGZ93999.1"/>
    </source>
</evidence>
<dbReference type="PRINTS" id="PR00778">
    <property type="entry name" value="HTHARSR"/>
</dbReference>
<dbReference type="GO" id="GO:0003677">
    <property type="term" value="F:DNA binding"/>
    <property type="evidence" value="ECO:0007669"/>
    <property type="project" value="UniProtKB-KW"/>
</dbReference>
<dbReference type="InterPro" id="IPR011991">
    <property type="entry name" value="ArsR-like_HTH"/>
</dbReference>
<dbReference type="AlphaFoldDB" id="U5YMU4"/>
<reference evidence="5" key="1">
    <citation type="journal article" date="2013" name="Proc. Natl. Acad. Sci. U.S.A.">
        <title>Diversity and abundance of phosphonate biosynthetic genes in nature.</title>
        <authorList>
            <person name="Yu X."/>
            <person name="Doroghazi J.R."/>
            <person name="Janga S.C."/>
            <person name="Zhang J.K."/>
            <person name="Circello B."/>
            <person name="Griffin B.M."/>
            <person name="Labeda D.P."/>
            <person name="Metcalf W.W."/>
        </authorList>
    </citation>
    <scope>NUCLEOTIDE SEQUENCE</scope>
    <source>
        <strain evidence="5">MMG1662</strain>
    </source>
</reference>
<protein>
    <submittedName>
        <fullName evidence="5">Arsr family transcriptional regulator</fullName>
    </submittedName>
</protein>
<proteinExistence type="predicted"/>
<evidence type="ECO:0000256" key="3">
    <source>
        <dbReference type="ARBA" id="ARBA00023163"/>
    </source>
</evidence>
<dbReference type="PANTHER" id="PTHR33154">
    <property type="entry name" value="TRANSCRIPTIONAL REGULATOR, ARSR FAMILY"/>
    <property type="match status" value="1"/>
</dbReference>
<keyword evidence="2" id="KW-0238">DNA-binding</keyword>
<keyword evidence="3" id="KW-0804">Transcription</keyword>
<keyword evidence="1" id="KW-0805">Transcription regulation</keyword>
<dbReference type="Gene3D" id="1.10.10.10">
    <property type="entry name" value="Winged helix-like DNA-binding domain superfamily/Winged helix DNA-binding domain"/>
    <property type="match status" value="1"/>
</dbReference>
<dbReference type="PROSITE" id="PS50987">
    <property type="entry name" value="HTH_ARSR_2"/>
    <property type="match status" value="1"/>
</dbReference>
<evidence type="ECO:0000259" key="4">
    <source>
        <dbReference type="PROSITE" id="PS50987"/>
    </source>
</evidence>
<evidence type="ECO:0000256" key="2">
    <source>
        <dbReference type="ARBA" id="ARBA00023125"/>
    </source>
</evidence>
<dbReference type="GO" id="GO:0003700">
    <property type="term" value="F:DNA-binding transcription factor activity"/>
    <property type="evidence" value="ECO:0007669"/>
    <property type="project" value="InterPro"/>
</dbReference>
<evidence type="ECO:0000256" key="1">
    <source>
        <dbReference type="ARBA" id="ARBA00023015"/>
    </source>
</evidence>
<name>U5YMU4_9ACTN</name>
<dbReference type="SMART" id="SM00418">
    <property type="entry name" value="HTH_ARSR"/>
    <property type="match status" value="1"/>
</dbReference>
<dbReference type="InterPro" id="IPR001845">
    <property type="entry name" value="HTH_ArsR_DNA-bd_dom"/>
</dbReference>
<sequence>MALLIGTGRARIMRALEMPKTTTAVAQSLGLAKSTVSQHLVVLTSAGIVWRQRLGGRVFYQLDHSGFALLEQLGD</sequence>
<feature type="domain" description="HTH arsR-type" evidence="4">
    <location>
        <begin position="1"/>
        <end position="75"/>
    </location>
</feature>
<dbReference type="InterPro" id="IPR036388">
    <property type="entry name" value="WH-like_DNA-bd_sf"/>
</dbReference>
<dbReference type="InterPro" id="IPR051081">
    <property type="entry name" value="HTH_MetalResp_TranReg"/>
</dbReference>
<dbReference type="EMBL" id="KF386868">
    <property type="protein sequence ID" value="AGZ93999.1"/>
    <property type="molecule type" value="Genomic_DNA"/>
</dbReference>
<dbReference type="InterPro" id="IPR036390">
    <property type="entry name" value="WH_DNA-bd_sf"/>
</dbReference>
<organism evidence="5">
    <name type="scientific">Streptomyces sp. MMG1662</name>
    <dbReference type="NCBI Taxonomy" id="1415548"/>
    <lineage>
        <taxon>Bacteria</taxon>
        <taxon>Bacillati</taxon>
        <taxon>Actinomycetota</taxon>
        <taxon>Actinomycetes</taxon>
        <taxon>Kitasatosporales</taxon>
        <taxon>Streptomycetaceae</taxon>
        <taxon>Streptomyces</taxon>
    </lineage>
</organism>
<dbReference type="SUPFAM" id="SSF46785">
    <property type="entry name" value="Winged helix' DNA-binding domain"/>
    <property type="match status" value="1"/>
</dbReference>
<dbReference type="Pfam" id="PF12840">
    <property type="entry name" value="HTH_20"/>
    <property type="match status" value="1"/>
</dbReference>